<dbReference type="SUPFAM" id="SSF56796">
    <property type="entry name" value="Dehydroquinate synthase-like"/>
    <property type="match status" value="1"/>
</dbReference>
<dbReference type="EMBL" id="VIFY01000011">
    <property type="protein sequence ID" value="TQB76208.1"/>
    <property type="molecule type" value="Genomic_DNA"/>
</dbReference>
<feature type="domain" description="Alcohol dehydrogenase iron-type/glycerol dehydrogenase GldA" evidence="10">
    <location>
        <begin position="10"/>
        <end position="152"/>
    </location>
</feature>
<keyword evidence="7" id="KW-0411">Iron-sulfur</keyword>
<dbReference type="InterPro" id="IPR010014">
    <property type="entry name" value="DHP2"/>
</dbReference>
<proteinExistence type="inferred from homology"/>
<dbReference type="GO" id="GO:0051536">
    <property type="term" value="F:iron-sulfur cluster binding"/>
    <property type="evidence" value="ECO:0007669"/>
    <property type="project" value="UniProtKB-KW"/>
</dbReference>
<dbReference type="InterPro" id="IPR016435">
    <property type="entry name" value="DPH1/DPH2"/>
</dbReference>
<evidence type="ECO:0000313" key="12">
    <source>
        <dbReference type="EMBL" id="TQB76208.1"/>
    </source>
</evidence>
<evidence type="ECO:0000256" key="8">
    <source>
        <dbReference type="ARBA" id="ARBA00080784"/>
    </source>
</evidence>
<evidence type="ECO:0000256" key="7">
    <source>
        <dbReference type="ARBA" id="ARBA00023014"/>
    </source>
</evidence>
<reference evidence="12 13" key="1">
    <citation type="submission" date="2019-06" db="EMBL/GenBank/DDBJ databases">
        <title>Wine fermentation using esterase from Monascus purpureus.</title>
        <authorList>
            <person name="Geng C."/>
            <person name="Zhang Y."/>
        </authorList>
    </citation>
    <scope>NUCLEOTIDE SEQUENCE [LARGE SCALE GENOMIC DNA]</scope>
    <source>
        <strain evidence="12">HQ1</strain>
    </source>
</reference>
<evidence type="ECO:0000259" key="11">
    <source>
        <dbReference type="Pfam" id="PF25137"/>
    </source>
</evidence>
<sequence>MDAFEYNANPGRVVFGSGTLRKLPDEISRLGLESPLVLSTLQQVEQAEKVKAVLEGKVAGLFTEATMHTPTHVTEKALAYAEAQKADSVISIGGGSTIGLGKAISIRTGLPHICIPTTYAGSEMTPILGETADGLKKTRSDPKILPGTVIYDVDLTMTLPAGMSATSGVNAIAHAVEALYARNTNPIINMMAVEGIRTLASSLPEIVENPASKSARSNALYGAWLCGTCLGSVGMSIHHKLCHTLGGSFNLPHAETHTAVLPHAISYNVPKIPEAMKKLADVLPESNGDGIHGLNVLLTKLKVKRGLKDFGMKEEDIDKAADIAVSNPYWNPRPIERAPIRELIRRVWAGELARADFREQHSLLPASAMATEMQAAPVLSTPDARILEATDPVAPKRTSNAVSDEELSITYDIERTLKEIRQARYKRIALQFPDDMLPDAPRVFQLLSRGLDKTEIATNGRKSDSTNDTRADGLSQSVDQLSIEDCSEEQAPKLYILGDTSYGTCCVDEVAAEHVNADVVVHYGRSCLSPTARLPVIYVFTHKTLPLEPVIDAFKATYPDLSTKVVITADVTYCDHLSGVYSRLAEEGYTNLFAADLVHDPSSPIPNRTVPKPVQDDRDSLSEWQLFHISDPPTALLLTLASRVAAIHIYPTDGNTSSSAKPLPATTAAALRRRYAILTSLSTVPIFGILINTLSVKNYLHIVDHVKEQIAAAGKKSYMFVVGKLNAAKVANFSEIGGWVVIGCWESSLVDSKDFWKPVITPFELELALKGDAERVWTGVWQSDFQAVLDRNNNAQESAAENSDTKEGAPSNGATVRDEEEDMSEPESAPPEFDLRTGRYVSYSRPMWDTAPGSARQVDAPSFSATKALTKRAKGDLAVVGGAFSPGAEFLRSQRTWKGLGSDFDHQNDEEEDERNSTLVVEGRKDGNLAVRSESLVQQYLQEKPTVEPSLQKSVIPAVRPLSTFERVFTTHAPVLESLLLLIPTDTILKLYQTSSYLRNFLSSYPTAWKYLSFRLFYPSGTQPPGGAHVVIPGSLTADPANPRRSQPYALDQLLMNVLVPFSPCLTMLELDNTAVSGQILISIVLHSRRETLEHLSVRGCKNVSLKYHIVPYLTMFGLQYDVDMARNIGSSPATKRLALKSLYTYRCRHHRRRPYLSSSLTRKDSDSEPTHELVNLCHKLGIWTDTAWCTTPAGRCLRRRGYVSMRVPQGSPEVWVVFDRLWRSKNWIGPVEQTGRPPRRDGKLWEHEETGCYGEPLGTGHGGDFAAPEQSLWWAPGATISPCLMHDPLALDHTENNVNNAPFNTYPAIKFHWCCTEPIFSGGGGISIGSPGRDVDVVRAVPLPKGQGWEDTEYSVNEWSRTFPKDAYGNPNNPDYSLETGHLTMMKWLLGSPSRQVSACPRNLCQECYDSPQWKNLNRLWKKLNGKGASPSSVPNIVQLATSDSGATVSSASAQHALSTSARIASMRIPPAGAHSARPITVAQTAGKFARTTGIIERRMADEMAGFAQQFFTCLYGRYSEETFGQQQYEDQNAEMMDLDEEFSANFFDSIGTGVAEEIEDVEATGADDEPFANRPGVEDDSPTFDGSDEETHGI</sequence>
<dbReference type="Proteomes" id="UP000319663">
    <property type="component" value="Unassembled WGS sequence"/>
</dbReference>
<dbReference type="InterPro" id="IPR001670">
    <property type="entry name" value="ADH_Fe/GldA"/>
</dbReference>
<dbReference type="NCBIfam" id="TIGR00272">
    <property type="entry name" value="DPH2"/>
    <property type="match status" value="1"/>
</dbReference>
<dbReference type="Gene3D" id="1.20.1090.10">
    <property type="entry name" value="Dehydroquinate synthase-like - alpha domain"/>
    <property type="match status" value="1"/>
</dbReference>
<evidence type="ECO:0000256" key="6">
    <source>
        <dbReference type="ARBA" id="ARBA00023004"/>
    </source>
</evidence>
<organism evidence="12 13">
    <name type="scientific">Monascus purpureus</name>
    <name type="common">Red mold</name>
    <name type="synonym">Monascus anka</name>
    <dbReference type="NCBI Taxonomy" id="5098"/>
    <lineage>
        <taxon>Eukaryota</taxon>
        <taxon>Fungi</taxon>
        <taxon>Dikarya</taxon>
        <taxon>Ascomycota</taxon>
        <taxon>Pezizomycotina</taxon>
        <taxon>Eurotiomycetes</taxon>
        <taxon>Eurotiomycetidae</taxon>
        <taxon>Eurotiales</taxon>
        <taxon>Aspergillaceae</taxon>
        <taxon>Monascus</taxon>
    </lineage>
</organism>
<dbReference type="CDD" id="cd08177">
    <property type="entry name" value="MAR"/>
    <property type="match status" value="1"/>
</dbReference>
<dbReference type="GO" id="GO:0018506">
    <property type="term" value="F:maleylacetate reductase activity"/>
    <property type="evidence" value="ECO:0007669"/>
    <property type="project" value="InterPro"/>
</dbReference>
<keyword evidence="13" id="KW-1185">Reference proteome</keyword>
<evidence type="ECO:0000256" key="4">
    <source>
        <dbReference type="ARBA" id="ARBA00022723"/>
    </source>
</evidence>
<dbReference type="Gene3D" id="3.40.50.1970">
    <property type="match status" value="1"/>
</dbReference>
<dbReference type="PANTHER" id="PTHR10762:SF2">
    <property type="entry name" value="2-(3-AMINO-3-CARBOXYPROPYL)HISTIDINE SYNTHASE SUBUNIT 2"/>
    <property type="match status" value="1"/>
</dbReference>
<evidence type="ECO:0000256" key="2">
    <source>
        <dbReference type="ARBA" id="ARBA00005156"/>
    </source>
</evidence>
<comment type="caution">
    <text evidence="12">The sequence shown here is derived from an EMBL/GenBank/DDBJ whole genome shotgun (WGS) entry which is preliminary data.</text>
</comment>
<comment type="cofactor">
    <cofactor evidence="1">
        <name>[4Fe-4S] cluster</name>
        <dbReference type="ChEBI" id="CHEBI:49883"/>
    </cofactor>
</comment>
<gene>
    <name evidence="12" type="primary">DPH2</name>
    <name evidence="12" type="ORF">MPDQ_000515</name>
</gene>
<evidence type="ECO:0000256" key="5">
    <source>
        <dbReference type="ARBA" id="ARBA00023002"/>
    </source>
</evidence>
<comment type="similarity">
    <text evidence="3">Belongs to the DPH1/DPH2 family. DPH2 subfamily.</text>
</comment>
<dbReference type="Gene3D" id="3.40.50.11840">
    <property type="entry name" value="Diphthamide synthesis DPH1/DPH2 domain 1"/>
    <property type="match status" value="1"/>
</dbReference>
<dbReference type="Pfam" id="PF00465">
    <property type="entry name" value="Fe-ADH"/>
    <property type="match status" value="1"/>
</dbReference>
<dbReference type="GO" id="GO:0017183">
    <property type="term" value="P:protein histidyl modification to diphthamide"/>
    <property type="evidence" value="ECO:0007669"/>
    <property type="project" value="UniProtKB-UniPathway"/>
</dbReference>
<protein>
    <recommendedName>
        <fullName evidence="8">S-adenosyl-L-methionine:L-histidine 3-amino-3-carboxypropyltransferase 2</fullName>
    </recommendedName>
</protein>
<dbReference type="GO" id="GO:0090560">
    <property type="term" value="F:2-(3-amino-3-carboxypropyl)histidine synthase activity"/>
    <property type="evidence" value="ECO:0007669"/>
    <property type="project" value="InterPro"/>
</dbReference>
<feature type="region of interest" description="Disordered" evidence="9">
    <location>
        <begin position="1560"/>
        <end position="1596"/>
    </location>
</feature>
<dbReference type="InterPro" id="IPR034786">
    <property type="entry name" value="MAR"/>
</dbReference>
<dbReference type="PANTHER" id="PTHR10762">
    <property type="entry name" value="DIPHTHAMIDE BIOSYNTHESIS PROTEIN"/>
    <property type="match status" value="1"/>
</dbReference>
<evidence type="ECO:0000313" key="13">
    <source>
        <dbReference type="Proteomes" id="UP000319663"/>
    </source>
</evidence>
<dbReference type="InterPro" id="IPR042265">
    <property type="entry name" value="DPH1/DPH2_3"/>
</dbReference>
<dbReference type="Pfam" id="PF01866">
    <property type="entry name" value="Diphthamide_syn"/>
    <property type="match status" value="1"/>
</dbReference>
<comment type="pathway">
    <text evidence="2">Protein modification; peptidyl-diphthamide biosynthesis.</text>
</comment>
<feature type="compositionally biased region" description="Acidic residues" evidence="9">
    <location>
        <begin position="1580"/>
        <end position="1590"/>
    </location>
</feature>
<keyword evidence="5" id="KW-0560">Oxidoreductase</keyword>
<evidence type="ECO:0000256" key="3">
    <source>
        <dbReference type="ARBA" id="ARBA00006179"/>
    </source>
</evidence>
<feature type="region of interest" description="Disordered" evidence="9">
    <location>
        <begin position="795"/>
        <end position="836"/>
    </location>
</feature>
<dbReference type="Gene3D" id="3.40.50.11860">
    <property type="entry name" value="Diphthamide synthesis DPH1/DPH2 domain 3"/>
    <property type="match status" value="1"/>
</dbReference>
<evidence type="ECO:0000256" key="9">
    <source>
        <dbReference type="SAM" id="MobiDB-lite"/>
    </source>
</evidence>
<dbReference type="SFLD" id="SFLDF00408">
    <property type="entry name" value="Diphthamide_biosynthesis_famil"/>
    <property type="match status" value="1"/>
</dbReference>
<evidence type="ECO:0000259" key="10">
    <source>
        <dbReference type="Pfam" id="PF00465"/>
    </source>
</evidence>
<dbReference type="UniPathway" id="UPA00559"/>
<feature type="domain" description="Fe-containing alcohol dehydrogenase-like C-terminal" evidence="11">
    <location>
        <begin position="165"/>
        <end position="347"/>
    </location>
</feature>
<keyword evidence="6" id="KW-0408">Iron</keyword>
<dbReference type="InterPro" id="IPR056798">
    <property type="entry name" value="ADH_Fe_C"/>
</dbReference>
<dbReference type="NCBIfam" id="TIGR00322">
    <property type="entry name" value="diphth2_R"/>
    <property type="match status" value="1"/>
</dbReference>
<dbReference type="STRING" id="5098.A0A507R3C5"/>
<dbReference type="SFLD" id="SFLDG01121">
    <property type="entry name" value="Diphthamide_biosynthesis"/>
    <property type="match status" value="1"/>
</dbReference>
<dbReference type="GO" id="GO:0046872">
    <property type="term" value="F:metal ion binding"/>
    <property type="evidence" value="ECO:0007669"/>
    <property type="project" value="UniProtKB-KW"/>
</dbReference>
<dbReference type="Pfam" id="PF25137">
    <property type="entry name" value="ADH_Fe_C"/>
    <property type="match status" value="1"/>
</dbReference>
<dbReference type="FunFam" id="3.40.50.11860:FF:000001">
    <property type="entry name" value="2-(3-amino-3-carboxypropyl)histidine synthase subunit 2"/>
    <property type="match status" value="1"/>
</dbReference>
<dbReference type="SFLD" id="SFLDS00032">
    <property type="entry name" value="Radical_SAM_3-amino-3-carboxyp"/>
    <property type="match status" value="1"/>
</dbReference>
<feature type="compositionally biased region" description="Acidic residues" evidence="9">
    <location>
        <begin position="1560"/>
        <end position="1572"/>
    </location>
</feature>
<keyword evidence="4" id="KW-0479">Metal-binding</keyword>
<dbReference type="InterPro" id="IPR042263">
    <property type="entry name" value="DPH1/DPH2_1"/>
</dbReference>
<name>A0A507R3C5_MONPU</name>
<evidence type="ECO:0000256" key="1">
    <source>
        <dbReference type="ARBA" id="ARBA00001966"/>
    </source>
</evidence>
<accession>A0A507R3C5</accession>